<keyword evidence="5" id="KW-0472">Membrane</keyword>
<dbReference type="GO" id="GO:0005886">
    <property type="term" value="C:plasma membrane"/>
    <property type="evidence" value="ECO:0007669"/>
    <property type="project" value="UniProtKB-SubCell"/>
</dbReference>
<keyword evidence="9" id="KW-1185">Reference proteome</keyword>
<dbReference type="PIRSF" id="PIRSF026649">
    <property type="entry name" value="MsbB"/>
    <property type="match status" value="1"/>
</dbReference>
<evidence type="ECO:0000256" key="6">
    <source>
        <dbReference type="ARBA" id="ARBA00023315"/>
    </source>
</evidence>
<dbReference type="Proteomes" id="UP000252707">
    <property type="component" value="Unassembled WGS sequence"/>
</dbReference>
<feature type="chain" id="PRO_5016603718" evidence="7">
    <location>
        <begin position="22"/>
        <end position="292"/>
    </location>
</feature>
<keyword evidence="2" id="KW-1003">Cell membrane</keyword>
<accession>A0A369CIH3</accession>
<evidence type="ECO:0000256" key="7">
    <source>
        <dbReference type="SAM" id="SignalP"/>
    </source>
</evidence>
<dbReference type="GO" id="GO:0016746">
    <property type="term" value="F:acyltransferase activity"/>
    <property type="evidence" value="ECO:0007669"/>
    <property type="project" value="UniProtKB-KW"/>
</dbReference>
<dbReference type="RefSeq" id="WP_114277785.1">
    <property type="nucleotide sequence ID" value="NZ_QPJY01000001.1"/>
</dbReference>
<organism evidence="8 9">
    <name type="scientific">Thioalbus denitrificans</name>
    <dbReference type="NCBI Taxonomy" id="547122"/>
    <lineage>
        <taxon>Bacteria</taxon>
        <taxon>Pseudomonadati</taxon>
        <taxon>Pseudomonadota</taxon>
        <taxon>Gammaproteobacteria</taxon>
        <taxon>Chromatiales</taxon>
        <taxon>Ectothiorhodospiraceae</taxon>
        <taxon>Thioalbus</taxon>
    </lineage>
</organism>
<evidence type="ECO:0000313" key="8">
    <source>
        <dbReference type="EMBL" id="RCX32885.1"/>
    </source>
</evidence>
<keyword evidence="4 8" id="KW-0808">Transferase</keyword>
<keyword evidence="6" id="KW-0012">Acyltransferase</keyword>
<keyword evidence="7" id="KW-0732">Signal</keyword>
<dbReference type="CDD" id="cd07984">
    <property type="entry name" value="LPLAT_LABLAT-like"/>
    <property type="match status" value="1"/>
</dbReference>
<evidence type="ECO:0000256" key="2">
    <source>
        <dbReference type="ARBA" id="ARBA00022475"/>
    </source>
</evidence>
<sequence length="292" mass="32377">MKAFLITALLHLLSALPLRLAQGVGAGLGRLLGWLPGDMRRITRINLEHCLPDLPARERERLARASLVEAGRAFAELGAMWLWRPERLLALVREVRGWEQLEQALATGRGIIVLSPHLGAWELGSLYGAPRHPLTALYRPLRVRALDDLVRTARERTGARLMPTDGSGVRALYKALERGEMVGILPDQDPGRGAGVFAPFFGHPAKTMVLVSRLASRSGAAVLICVPERLPRGRGFRLHFTPAPAEVSAADLNRSVAAMNAGVEAWVRRLPAQYLWSYKRFKSRPEGEPRWY</sequence>
<dbReference type="InterPro" id="IPR004960">
    <property type="entry name" value="LipA_acyltrans"/>
</dbReference>
<dbReference type="Pfam" id="PF03279">
    <property type="entry name" value="Lip_A_acyltrans"/>
    <property type="match status" value="1"/>
</dbReference>
<evidence type="ECO:0000256" key="1">
    <source>
        <dbReference type="ARBA" id="ARBA00004533"/>
    </source>
</evidence>
<evidence type="ECO:0000256" key="4">
    <source>
        <dbReference type="ARBA" id="ARBA00022679"/>
    </source>
</evidence>
<dbReference type="PANTHER" id="PTHR30606">
    <property type="entry name" value="LIPID A BIOSYNTHESIS LAUROYL ACYLTRANSFERASE"/>
    <property type="match status" value="1"/>
</dbReference>
<reference evidence="8 9" key="1">
    <citation type="submission" date="2018-07" db="EMBL/GenBank/DDBJ databases">
        <title>Genomic Encyclopedia of Type Strains, Phase IV (KMG-IV): sequencing the most valuable type-strain genomes for metagenomic binning, comparative biology and taxonomic classification.</title>
        <authorList>
            <person name="Goeker M."/>
        </authorList>
    </citation>
    <scope>NUCLEOTIDE SEQUENCE [LARGE SCALE GENOMIC DNA]</scope>
    <source>
        <strain evidence="8 9">DSM 26407</strain>
    </source>
</reference>
<dbReference type="OrthoDB" id="9803456at2"/>
<dbReference type="NCBIfam" id="NF006487">
    <property type="entry name" value="PRK08905.1"/>
    <property type="match status" value="1"/>
</dbReference>
<keyword evidence="3" id="KW-0997">Cell inner membrane</keyword>
<gene>
    <name evidence="8" type="ORF">DFQ59_101183</name>
</gene>
<name>A0A369CIH3_9GAMM</name>
<evidence type="ECO:0000313" key="9">
    <source>
        <dbReference type="Proteomes" id="UP000252707"/>
    </source>
</evidence>
<evidence type="ECO:0000256" key="5">
    <source>
        <dbReference type="ARBA" id="ARBA00023136"/>
    </source>
</evidence>
<protein>
    <submittedName>
        <fullName evidence="8">KDO2-lipid IV(A) lauroyltransferase</fullName>
    </submittedName>
</protein>
<dbReference type="AlphaFoldDB" id="A0A369CIH3"/>
<comment type="subcellular location">
    <subcellularLocation>
        <location evidence="1">Cell inner membrane</location>
    </subcellularLocation>
</comment>
<evidence type="ECO:0000256" key="3">
    <source>
        <dbReference type="ARBA" id="ARBA00022519"/>
    </source>
</evidence>
<comment type="caution">
    <text evidence="8">The sequence shown here is derived from an EMBL/GenBank/DDBJ whole genome shotgun (WGS) entry which is preliminary data.</text>
</comment>
<dbReference type="GO" id="GO:0009247">
    <property type="term" value="P:glycolipid biosynthetic process"/>
    <property type="evidence" value="ECO:0007669"/>
    <property type="project" value="UniProtKB-ARBA"/>
</dbReference>
<dbReference type="EMBL" id="QPJY01000001">
    <property type="protein sequence ID" value="RCX32885.1"/>
    <property type="molecule type" value="Genomic_DNA"/>
</dbReference>
<proteinExistence type="predicted"/>
<dbReference type="PANTHER" id="PTHR30606:SF10">
    <property type="entry name" value="PHOSPHATIDYLINOSITOL MANNOSIDE ACYLTRANSFERASE"/>
    <property type="match status" value="1"/>
</dbReference>
<feature type="signal peptide" evidence="7">
    <location>
        <begin position="1"/>
        <end position="21"/>
    </location>
</feature>